<dbReference type="InterPro" id="IPR027417">
    <property type="entry name" value="P-loop_NTPase"/>
</dbReference>
<comment type="similarity">
    <text evidence="1">Belongs to the thymidine kinase family.</text>
</comment>
<keyword evidence="7" id="KW-0067">ATP-binding</keyword>
<evidence type="ECO:0000256" key="2">
    <source>
        <dbReference type="ARBA" id="ARBA00012118"/>
    </source>
</evidence>
<reference evidence="8" key="1">
    <citation type="journal article" date="2020" name="Nature">
        <title>Giant virus diversity and host interactions through global metagenomics.</title>
        <authorList>
            <person name="Schulz F."/>
            <person name="Roux S."/>
            <person name="Paez-Espino D."/>
            <person name="Jungbluth S."/>
            <person name="Walsh D.A."/>
            <person name="Denef V.J."/>
            <person name="McMahon K.D."/>
            <person name="Konstantinidis K.T."/>
            <person name="Eloe-Fadrosh E.A."/>
            <person name="Kyrpides N.C."/>
            <person name="Woyke T."/>
        </authorList>
    </citation>
    <scope>NUCLEOTIDE SEQUENCE</scope>
    <source>
        <strain evidence="8">GVMAG-M-3300025880-75</strain>
    </source>
</reference>
<organism evidence="8">
    <name type="scientific">viral metagenome</name>
    <dbReference type="NCBI Taxonomy" id="1070528"/>
    <lineage>
        <taxon>unclassified sequences</taxon>
        <taxon>metagenomes</taxon>
        <taxon>organismal metagenomes</taxon>
    </lineage>
</organism>
<dbReference type="GO" id="GO:0005524">
    <property type="term" value="F:ATP binding"/>
    <property type="evidence" value="ECO:0007669"/>
    <property type="project" value="UniProtKB-KW"/>
</dbReference>
<dbReference type="Pfam" id="PF00265">
    <property type="entry name" value="TK"/>
    <property type="match status" value="1"/>
</dbReference>
<dbReference type="PIRSF" id="PIRSF035805">
    <property type="entry name" value="TK_cell"/>
    <property type="match status" value="1"/>
</dbReference>
<dbReference type="EMBL" id="MN740355">
    <property type="protein sequence ID" value="QHU02255.1"/>
    <property type="molecule type" value="Genomic_DNA"/>
</dbReference>
<evidence type="ECO:0000256" key="6">
    <source>
        <dbReference type="ARBA" id="ARBA00022777"/>
    </source>
</evidence>
<dbReference type="InterPro" id="IPR001267">
    <property type="entry name" value="Thymidine_kinase"/>
</dbReference>
<evidence type="ECO:0000313" key="8">
    <source>
        <dbReference type="EMBL" id="QHU02255.1"/>
    </source>
</evidence>
<dbReference type="AlphaFoldDB" id="A0A6C0J905"/>
<dbReference type="GO" id="GO:0046104">
    <property type="term" value="P:thymidine metabolic process"/>
    <property type="evidence" value="ECO:0007669"/>
    <property type="project" value="TreeGrafter"/>
</dbReference>
<dbReference type="Gene3D" id="3.30.60.20">
    <property type="match status" value="1"/>
</dbReference>
<sequence length="185" mass="21295">MTGYLKIILGCMFSGKTTELIKEYNRHKSCGIRCCFVNHTIDDRYGSGTTITKTHNQNSIINDKSCKQLKDILSEVSNYDAFFINEGQFFDDLYESINYLVNVKNKKIYVCGLDGDFQRREFGSILKILPLCDDVIKLKAICKDCKNRDGIFTFRLSNEKEQTLVGTTNYSALCRNCYNLRKNPE</sequence>
<name>A0A6C0J905_9ZZZZ</name>
<accession>A0A6C0J905</accession>
<keyword evidence="4" id="KW-0808">Transferase</keyword>
<dbReference type="PANTHER" id="PTHR11441:SF0">
    <property type="entry name" value="THYMIDINE KINASE, CYTOSOLIC"/>
    <property type="match status" value="1"/>
</dbReference>
<dbReference type="EC" id="2.7.1.21" evidence="2"/>
<keyword evidence="6" id="KW-0418">Kinase</keyword>
<keyword evidence="3" id="KW-0237">DNA synthesis</keyword>
<evidence type="ECO:0000256" key="5">
    <source>
        <dbReference type="ARBA" id="ARBA00022741"/>
    </source>
</evidence>
<evidence type="ECO:0000256" key="4">
    <source>
        <dbReference type="ARBA" id="ARBA00022679"/>
    </source>
</evidence>
<evidence type="ECO:0000256" key="7">
    <source>
        <dbReference type="ARBA" id="ARBA00022840"/>
    </source>
</evidence>
<dbReference type="GO" id="GO:0071897">
    <property type="term" value="P:DNA biosynthetic process"/>
    <property type="evidence" value="ECO:0007669"/>
    <property type="project" value="UniProtKB-KW"/>
</dbReference>
<dbReference type="GO" id="GO:0004797">
    <property type="term" value="F:thymidine kinase activity"/>
    <property type="evidence" value="ECO:0007669"/>
    <property type="project" value="UniProtKB-EC"/>
</dbReference>
<dbReference type="SUPFAM" id="SSF52540">
    <property type="entry name" value="P-loop containing nucleoside triphosphate hydrolases"/>
    <property type="match status" value="1"/>
</dbReference>
<evidence type="ECO:0000256" key="1">
    <source>
        <dbReference type="ARBA" id="ARBA00007587"/>
    </source>
</evidence>
<dbReference type="SUPFAM" id="SSF57716">
    <property type="entry name" value="Glucocorticoid receptor-like (DNA-binding domain)"/>
    <property type="match status" value="1"/>
</dbReference>
<evidence type="ECO:0000256" key="3">
    <source>
        <dbReference type="ARBA" id="ARBA00022634"/>
    </source>
</evidence>
<dbReference type="PANTHER" id="PTHR11441">
    <property type="entry name" value="THYMIDINE KINASE"/>
    <property type="match status" value="1"/>
</dbReference>
<dbReference type="Gene3D" id="3.40.50.300">
    <property type="entry name" value="P-loop containing nucleotide triphosphate hydrolases"/>
    <property type="match status" value="1"/>
</dbReference>
<protein>
    <recommendedName>
        <fullName evidence="2">thymidine kinase</fullName>
        <ecNumber evidence="2">2.7.1.21</ecNumber>
    </recommendedName>
</protein>
<keyword evidence="5" id="KW-0547">Nucleotide-binding</keyword>
<proteinExistence type="inferred from homology"/>